<dbReference type="GO" id="GO:0003676">
    <property type="term" value="F:nucleic acid binding"/>
    <property type="evidence" value="ECO:0007669"/>
    <property type="project" value="InterPro"/>
</dbReference>
<keyword evidence="2" id="KW-0806">Transcription termination</keyword>
<comment type="similarity">
    <text evidence="1">Belongs to the mTERF family.</text>
</comment>
<feature type="region of interest" description="Disordered" evidence="4">
    <location>
        <begin position="113"/>
        <end position="132"/>
    </location>
</feature>
<dbReference type="EMBL" id="GBEZ01019206">
    <property type="protein sequence ID" value="JAC67322.1"/>
    <property type="molecule type" value="Transcribed_RNA"/>
</dbReference>
<proteinExistence type="inferred from homology"/>
<dbReference type="Pfam" id="PF02536">
    <property type="entry name" value="mTERF"/>
    <property type="match status" value="2"/>
</dbReference>
<keyword evidence="2" id="KW-0804">Transcription</keyword>
<dbReference type="Gene3D" id="1.25.70.10">
    <property type="entry name" value="Transcription termination factor 3, mitochondrial"/>
    <property type="match status" value="2"/>
</dbReference>
<dbReference type="InterPro" id="IPR003690">
    <property type="entry name" value="MTERF"/>
</dbReference>
<accession>A0A061R322</accession>
<evidence type="ECO:0000256" key="3">
    <source>
        <dbReference type="ARBA" id="ARBA00022946"/>
    </source>
</evidence>
<dbReference type="PANTHER" id="PTHR13068">
    <property type="entry name" value="CGI-12 PROTEIN-RELATED"/>
    <property type="match status" value="1"/>
</dbReference>
<sequence>MYLISCGVQTSRLRCPPAWRQNSVHATSVSLHRTCQKASAQACLPAHTAGAGPAGEGKGPAGPLPSARLEAEAAEESDGHGKGAGPSASSDPRTIDRFVSLLESLGVPERRARQLAERAAAPPTGLPDPEQRARPMVDLLRGMGLRAHALRRVVSDCPRILSADPCAAERKLEFLVAVGVRPSALAATVEQCPALLLAPVFQMGVAVSLLEEAGVAPRTVPMLLERFPSLFVEPAESRLVPVLAWLREDAGLSDMALAAAVQSWPQILLFRSEELQEKMDFLMGLGLRRSEVCAILQTLPAVFGMDLQTQLQQAVGFLQEQGISGTDLSQMLKAEPRILQLNFSPLDCMTRTCLSSY</sequence>
<name>A0A061R322_9CHLO</name>
<keyword evidence="3" id="KW-0809">Transit peptide</keyword>
<reference evidence="5" key="1">
    <citation type="submission" date="2014-05" db="EMBL/GenBank/DDBJ databases">
        <title>The transcriptome of the halophilic microalga Tetraselmis sp. GSL018 isolated from the Great Salt Lake, Utah.</title>
        <authorList>
            <person name="Jinkerson R.E."/>
            <person name="D'Adamo S."/>
            <person name="Posewitz M.C."/>
        </authorList>
    </citation>
    <scope>NUCLEOTIDE SEQUENCE</scope>
    <source>
        <strain evidence="5">GSL018</strain>
    </source>
</reference>
<evidence type="ECO:0000256" key="4">
    <source>
        <dbReference type="SAM" id="MobiDB-lite"/>
    </source>
</evidence>
<keyword evidence="2" id="KW-0805">Transcription regulation</keyword>
<organism evidence="5">
    <name type="scientific">Tetraselmis sp. GSL018</name>
    <dbReference type="NCBI Taxonomy" id="582737"/>
    <lineage>
        <taxon>Eukaryota</taxon>
        <taxon>Viridiplantae</taxon>
        <taxon>Chlorophyta</taxon>
        <taxon>core chlorophytes</taxon>
        <taxon>Chlorodendrophyceae</taxon>
        <taxon>Chlorodendrales</taxon>
        <taxon>Chlorodendraceae</taxon>
        <taxon>Tetraselmis</taxon>
    </lineage>
</organism>
<gene>
    <name evidence="5" type="ORF">TSPGSL018_11460</name>
</gene>
<dbReference type="GO" id="GO:0006353">
    <property type="term" value="P:DNA-templated transcription termination"/>
    <property type="evidence" value="ECO:0007669"/>
    <property type="project" value="UniProtKB-KW"/>
</dbReference>
<dbReference type="SMART" id="SM00733">
    <property type="entry name" value="Mterf"/>
    <property type="match status" value="4"/>
</dbReference>
<evidence type="ECO:0000313" key="5">
    <source>
        <dbReference type="EMBL" id="JAC67322.1"/>
    </source>
</evidence>
<dbReference type="InterPro" id="IPR038538">
    <property type="entry name" value="MTERF_sf"/>
</dbReference>
<evidence type="ECO:0000256" key="2">
    <source>
        <dbReference type="ARBA" id="ARBA00022472"/>
    </source>
</evidence>
<dbReference type="AlphaFoldDB" id="A0A061R322"/>
<evidence type="ECO:0000256" key="1">
    <source>
        <dbReference type="ARBA" id="ARBA00007692"/>
    </source>
</evidence>
<feature type="region of interest" description="Disordered" evidence="4">
    <location>
        <begin position="49"/>
        <end position="93"/>
    </location>
</feature>
<protein>
    <submittedName>
        <fullName evidence="5">Uncharacterized protein</fullName>
    </submittedName>
</protein>